<sequence length="171" mass="20257">MSYYFQVCSSESYQQKYLIFLLEHYNELNLPYSFPVSLSFLASPVLLTKEAFLCFNNEDEVVGAFSYICGTAENQYTDTHVVQIQIIFFVEKYRRSRLFLESLQFLVQYISQLPESIVELRFWVPVHLRLNRLLAKLAVRAATWETAQGVIDEYHAEFKEWQDYIMKFGNK</sequence>
<dbReference type="RefSeq" id="WP_169281876.1">
    <property type="nucleotide sequence ID" value="NZ_CP051680.1"/>
</dbReference>
<gene>
    <name evidence="1" type="ORF">HH215_22145</name>
</gene>
<protein>
    <recommendedName>
        <fullName evidence="3">GNAT family N-acetyltransferase</fullName>
    </recommendedName>
</protein>
<proteinExistence type="predicted"/>
<reference evidence="1 2" key="1">
    <citation type="submission" date="2020-04" db="EMBL/GenBank/DDBJ databases">
        <title>Genome sequencing of novel species.</title>
        <authorList>
            <person name="Heo J."/>
            <person name="Kim S.-J."/>
            <person name="Kim J.-S."/>
            <person name="Hong S.-B."/>
            <person name="Kwon S.-W."/>
        </authorList>
    </citation>
    <scope>NUCLEOTIDE SEQUENCE [LARGE SCALE GENOMIC DNA]</scope>
    <source>
        <strain evidence="1 2">MFER-1</strain>
    </source>
</reference>
<evidence type="ECO:0000313" key="1">
    <source>
        <dbReference type="EMBL" id="QJD85616.1"/>
    </source>
</evidence>
<evidence type="ECO:0008006" key="3">
    <source>
        <dbReference type="Google" id="ProtNLM"/>
    </source>
</evidence>
<evidence type="ECO:0000313" key="2">
    <source>
        <dbReference type="Proteomes" id="UP000502248"/>
    </source>
</evidence>
<dbReference type="AlphaFoldDB" id="A0A7Z2VLQ3"/>
<accession>A0A7Z2VLQ3</accession>
<name>A0A7Z2VLQ3_9BACL</name>
<dbReference type="Proteomes" id="UP000502248">
    <property type="component" value="Chromosome"/>
</dbReference>
<dbReference type="EMBL" id="CP051680">
    <property type="protein sequence ID" value="QJD85616.1"/>
    <property type="molecule type" value="Genomic_DNA"/>
</dbReference>
<keyword evidence="2" id="KW-1185">Reference proteome</keyword>
<organism evidence="1 2">
    <name type="scientific">Cohnella herbarum</name>
    <dbReference type="NCBI Taxonomy" id="2728023"/>
    <lineage>
        <taxon>Bacteria</taxon>
        <taxon>Bacillati</taxon>
        <taxon>Bacillota</taxon>
        <taxon>Bacilli</taxon>
        <taxon>Bacillales</taxon>
        <taxon>Paenibacillaceae</taxon>
        <taxon>Cohnella</taxon>
    </lineage>
</organism>
<dbReference type="KEGG" id="cheb:HH215_22145"/>